<reference evidence="1 2" key="1">
    <citation type="submission" date="2016-09" db="EMBL/GenBank/DDBJ databases">
        <title>Genomic analysis reveals versatility of anaerobic energy metabolism of Geosporobacter ferrireducens IRF9 of phylum Firmicutes.</title>
        <authorList>
            <person name="Kim S.-J."/>
        </authorList>
    </citation>
    <scope>NUCLEOTIDE SEQUENCE [LARGE SCALE GENOMIC DNA]</scope>
    <source>
        <strain evidence="1 2">IRF9</strain>
    </source>
</reference>
<dbReference type="STRING" id="1424294.Gferi_06400"/>
<dbReference type="InterPro" id="IPR019198">
    <property type="entry name" value="Beta_propeller_containing"/>
</dbReference>
<dbReference type="PIRSF" id="PIRSF006425">
    <property type="entry name" value="UCP006425_WD40"/>
    <property type="match status" value="1"/>
</dbReference>
<protein>
    <recommendedName>
        <fullName evidence="3">Beta propeller domain-containing protein</fullName>
    </recommendedName>
</protein>
<dbReference type="EMBL" id="CP017269">
    <property type="protein sequence ID" value="AOT69227.1"/>
    <property type="molecule type" value="Genomic_DNA"/>
</dbReference>
<evidence type="ECO:0000313" key="1">
    <source>
        <dbReference type="EMBL" id="AOT69227.1"/>
    </source>
</evidence>
<organism evidence="1 2">
    <name type="scientific">Geosporobacter ferrireducens</name>
    <dbReference type="NCBI Taxonomy" id="1424294"/>
    <lineage>
        <taxon>Bacteria</taxon>
        <taxon>Bacillati</taxon>
        <taxon>Bacillota</taxon>
        <taxon>Clostridia</taxon>
        <taxon>Peptostreptococcales</taxon>
        <taxon>Thermotaleaceae</taxon>
        <taxon>Geosporobacter</taxon>
    </lineage>
</organism>
<dbReference type="Proteomes" id="UP000095743">
    <property type="component" value="Chromosome"/>
</dbReference>
<dbReference type="AlphaFoldDB" id="A0A1D8GE87"/>
<accession>A0A1D8GE87</accession>
<evidence type="ECO:0000313" key="2">
    <source>
        <dbReference type="Proteomes" id="UP000095743"/>
    </source>
</evidence>
<dbReference type="InterPro" id="IPR014441">
    <property type="entry name" value="UCP006425_b-propeller"/>
</dbReference>
<dbReference type="RefSeq" id="WP_069974793.1">
    <property type="nucleotide sequence ID" value="NZ_CP017269.1"/>
</dbReference>
<dbReference type="Pfam" id="PF09826">
    <property type="entry name" value="Beta_propel"/>
    <property type="match status" value="1"/>
</dbReference>
<gene>
    <name evidence="1" type="ORF">Gferi_06400</name>
</gene>
<dbReference type="OrthoDB" id="9778998at2"/>
<keyword evidence="2" id="KW-1185">Reference proteome</keyword>
<sequence>MKKKGQMLVLILLAFSLLVAYGYTHNRIVSIAEEPPTQLEALPRVGSQENLRSLLKTYYERESLLYGNMMKTADGGSRGMESVTVELEAQAAVANDAAGDYSTTNVQVQGVDEADLVKTDGKYIYQINGASLVIVDAQQPEKMKVSSRVSFKEEQFRPLEMYLDQDYLILIGHTPMPIGIPKPMIQDSVDSTVQKIRPMPVYYGGSTVYIKVYDIKDRSGVKLEREIKMEGNYLSSRKIKDSLYLVANHPIHYYIMENKESEVPTPRYQDTLLGEEIKTAAFEDIRYFPNAVEPNYITLLGLNLKTFKEKANIDTYLGQGENIYASSENLYIAVNRYEFEQSLDKPQNQVEGTAGFRKILPGYSHNTEVYCFGLKDGEFRYTAKGKVPGRILNQFSMDEYEEHFRIATTTGEMWRSDEFTSKNNVYVLDGQMKTVGSLEGIAPGERIYSMRFMGNKGYMVTFRETDPFFVLDLKEPKEPKMLGYLKIPGYSDYLHPYDENHIIGFGKEVIEVKGAALQAGMKVAVFDVRDVSQPIEKFKTVIGDRGTESSLLQNHKALLFSKEKNLMAFPLTVIENKRVQQDPWSSGEFTFQGAYVYQLDMEKGLSLRDRITHLTPEDYMKAGQHWYESDLNVQRILYIGDILYTLSNQKIMAHDLKTLKLKGSLTL</sequence>
<proteinExistence type="predicted"/>
<name>A0A1D8GE87_9FIRM</name>
<evidence type="ECO:0008006" key="3">
    <source>
        <dbReference type="Google" id="ProtNLM"/>
    </source>
</evidence>
<dbReference type="KEGG" id="gfe:Gferi_06400"/>